<keyword evidence="1" id="KW-0597">Phosphoprotein</keyword>
<dbReference type="Proteomes" id="UP000318571">
    <property type="component" value="Chromosome 3"/>
</dbReference>
<dbReference type="SUPFAM" id="SSF50978">
    <property type="entry name" value="WD40 repeat-like"/>
    <property type="match status" value="1"/>
</dbReference>
<reference evidence="6 7" key="1">
    <citation type="journal article" date="2018" name="Nat. Ecol. Evol.">
        <title>Genomic signatures of mitonuclear coevolution across populations of Tigriopus californicus.</title>
        <authorList>
            <person name="Barreto F.S."/>
            <person name="Watson E.T."/>
            <person name="Lima T.G."/>
            <person name="Willett C.S."/>
            <person name="Edmands S."/>
            <person name="Li W."/>
            <person name="Burton R.S."/>
        </authorList>
    </citation>
    <scope>NUCLEOTIDE SEQUENCE [LARGE SCALE GENOMIC DNA]</scope>
    <source>
        <strain evidence="6 7">San Diego</strain>
    </source>
</reference>
<dbReference type="PROSITE" id="PS50082">
    <property type="entry name" value="WD_REPEATS_2"/>
    <property type="match status" value="2"/>
</dbReference>
<dbReference type="Pfam" id="PF00400">
    <property type="entry name" value="WD40"/>
    <property type="match status" value="3"/>
</dbReference>
<dbReference type="InterPro" id="IPR036322">
    <property type="entry name" value="WD40_repeat_dom_sf"/>
</dbReference>
<evidence type="ECO:0000256" key="3">
    <source>
        <dbReference type="ARBA" id="ARBA00022737"/>
    </source>
</evidence>
<keyword evidence="3" id="KW-0677">Repeat</keyword>
<evidence type="ECO:0000313" key="7">
    <source>
        <dbReference type="Proteomes" id="UP000318571"/>
    </source>
</evidence>
<dbReference type="PROSITE" id="PS00678">
    <property type="entry name" value="WD_REPEATS_1"/>
    <property type="match status" value="2"/>
</dbReference>
<sequence>MDGVDELEKGDPNINFVPCLKWIRRGMAQAQPEKLKLSPEELAEVIAQTQAQITGMENQNQDEDDDDVEDDQDDENEDEADDQSVENTQDTDSAPQHPPLNEDERIAQEYAMDDYDQEDPDDNAGSLGLGRLVTFADPRQDPYLQDPDLDDDDSDVEDMIIKPTDNLLAVGHIEGDAPTLEIYVYNDVEDAFYVHHDVLLPSFPLALEWLSYDPGEETGGNFMAVGTMEPVIDVWDLDVVDGLEPAYRLGQKGQKKKKIKAVGHKDAVLALAWNHHVEYILASGSVDQSVLLWDLSGGQVKHQLNAHMEKVQALQWHPFESNNLLTGCCDKKARVFDCRGSEFKAWQVEGEVEKVVWNHFNPFTFLVATDTGYVQMIDVRQEKAPIWTLQAHSEGVNGLSLSTQCPDMMVTVSSDRTMKVWDIANHKPGCVQERAMALGQIHCLENCPDAPFVMCMGGDEPSNNLKVLDIRESASVRHRFGERKLTNPLKTSNFGYSTINEAEPDPSPETTVDAEMASDALEAMALETESITVIQPPVVSGGAVGKFKKKEKKKNKKKKEF</sequence>
<feature type="repeat" description="WD" evidence="4">
    <location>
        <begin position="389"/>
        <end position="423"/>
    </location>
</feature>
<dbReference type="OrthoDB" id="270624at2759"/>
<keyword evidence="7" id="KW-1185">Reference proteome</keyword>
<dbReference type="PROSITE" id="PS50294">
    <property type="entry name" value="WD_REPEATS_REGION"/>
    <property type="match status" value="2"/>
</dbReference>
<dbReference type="SMART" id="SM00320">
    <property type="entry name" value="WD40"/>
    <property type="match status" value="4"/>
</dbReference>
<feature type="repeat" description="WD" evidence="4">
    <location>
        <begin position="261"/>
        <end position="303"/>
    </location>
</feature>
<feature type="compositionally biased region" description="Polar residues" evidence="5">
    <location>
        <begin position="47"/>
        <end position="56"/>
    </location>
</feature>
<dbReference type="STRING" id="6832.A0A553P802"/>
<keyword evidence="2 4" id="KW-0853">WD repeat</keyword>
<dbReference type="InterPro" id="IPR001680">
    <property type="entry name" value="WD40_rpt"/>
</dbReference>
<evidence type="ECO:0000256" key="2">
    <source>
        <dbReference type="ARBA" id="ARBA00022574"/>
    </source>
</evidence>
<dbReference type="AlphaFoldDB" id="A0A553P802"/>
<evidence type="ECO:0000256" key="5">
    <source>
        <dbReference type="SAM" id="MobiDB-lite"/>
    </source>
</evidence>
<dbReference type="OMA" id="CFVPRGV"/>
<name>A0A553P802_TIGCA</name>
<dbReference type="GO" id="GO:0005634">
    <property type="term" value="C:nucleus"/>
    <property type="evidence" value="ECO:0007669"/>
    <property type="project" value="TreeGrafter"/>
</dbReference>
<dbReference type="PANTHER" id="PTHR14091">
    <property type="entry name" value="PERIODIC TRYPTOPHAN PROTEIN 1"/>
    <property type="match status" value="1"/>
</dbReference>
<feature type="region of interest" description="Disordered" evidence="5">
    <location>
        <begin position="47"/>
        <end position="101"/>
    </location>
</feature>
<feature type="compositionally biased region" description="Acidic residues" evidence="5">
    <location>
        <begin position="60"/>
        <end position="84"/>
    </location>
</feature>
<evidence type="ECO:0000256" key="1">
    <source>
        <dbReference type="ARBA" id="ARBA00022553"/>
    </source>
</evidence>
<dbReference type="Gene3D" id="2.130.10.10">
    <property type="entry name" value="YVTN repeat-like/Quinoprotein amine dehydrogenase"/>
    <property type="match status" value="1"/>
</dbReference>
<proteinExistence type="predicted"/>
<evidence type="ECO:0000256" key="4">
    <source>
        <dbReference type="PROSITE-ProRule" id="PRU00221"/>
    </source>
</evidence>
<organism evidence="6 7">
    <name type="scientific">Tigriopus californicus</name>
    <name type="common">Marine copepod</name>
    <dbReference type="NCBI Taxonomy" id="6832"/>
    <lineage>
        <taxon>Eukaryota</taxon>
        <taxon>Metazoa</taxon>
        <taxon>Ecdysozoa</taxon>
        <taxon>Arthropoda</taxon>
        <taxon>Crustacea</taxon>
        <taxon>Multicrustacea</taxon>
        <taxon>Hexanauplia</taxon>
        <taxon>Copepoda</taxon>
        <taxon>Harpacticoida</taxon>
        <taxon>Harpacticidae</taxon>
        <taxon>Tigriopus</taxon>
    </lineage>
</organism>
<protein>
    <submittedName>
        <fullName evidence="6">Uncharacterized protein</fullName>
    </submittedName>
</protein>
<accession>A0A553P802</accession>
<gene>
    <name evidence="6" type="ORF">TCAL_02578</name>
</gene>
<dbReference type="PANTHER" id="PTHR14091:SF0">
    <property type="entry name" value="PERIODIC TRYPTOPHAN PROTEIN 1 HOMOLOG"/>
    <property type="match status" value="1"/>
</dbReference>
<dbReference type="InterPro" id="IPR019775">
    <property type="entry name" value="WD40_repeat_CS"/>
</dbReference>
<evidence type="ECO:0000313" key="6">
    <source>
        <dbReference type="EMBL" id="TRY73816.1"/>
    </source>
</evidence>
<dbReference type="GO" id="GO:0006364">
    <property type="term" value="P:rRNA processing"/>
    <property type="evidence" value="ECO:0007669"/>
    <property type="project" value="InterPro"/>
</dbReference>
<dbReference type="InterPro" id="IPR044285">
    <property type="entry name" value="PWP1"/>
</dbReference>
<feature type="compositionally biased region" description="Polar residues" evidence="5">
    <location>
        <begin position="85"/>
        <end position="94"/>
    </location>
</feature>
<dbReference type="EMBL" id="VCGU01000007">
    <property type="protein sequence ID" value="TRY73816.1"/>
    <property type="molecule type" value="Genomic_DNA"/>
</dbReference>
<dbReference type="InterPro" id="IPR015943">
    <property type="entry name" value="WD40/YVTN_repeat-like_dom_sf"/>
</dbReference>
<comment type="caution">
    <text evidence="6">The sequence shown here is derived from an EMBL/GenBank/DDBJ whole genome shotgun (WGS) entry which is preliminary data.</text>
</comment>